<organism evidence="1 2">
    <name type="scientific">Flavobacterium procerum</name>
    <dbReference type="NCBI Taxonomy" id="1455569"/>
    <lineage>
        <taxon>Bacteria</taxon>
        <taxon>Pseudomonadati</taxon>
        <taxon>Bacteroidota</taxon>
        <taxon>Flavobacteriia</taxon>
        <taxon>Flavobacteriales</taxon>
        <taxon>Flavobacteriaceae</taxon>
        <taxon>Flavobacterium</taxon>
    </lineage>
</organism>
<dbReference type="EMBL" id="JBHLYW010000008">
    <property type="protein sequence ID" value="MFC0077490.1"/>
    <property type="molecule type" value="Genomic_DNA"/>
</dbReference>
<gene>
    <name evidence="1" type="ORF">ACFFLS_10590</name>
</gene>
<protein>
    <submittedName>
        <fullName evidence="1">Uncharacterized protein</fullName>
    </submittedName>
</protein>
<proteinExistence type="predicted"/>
<sequence>MEHKFNDWAMYLNVCASYSETFRQEMSMQLLEEFYRLLEFESKPTKNKFRLSVGLHPLKTEYENGYAFSVVHIVAPDSLSRPVTAYWKPKNGESVENAFSLDIWNKENIEFGWCTDFDKNVFLVYFEPKNLIPKKQLESNFDYEYDYTLFPDLSCTICFSRKVYLNELIQIATILTETIKDSYISDLRNEDGEMESNKNNETIVIFDFQDNDFEKSKKQLENAIKKIGQNSVGKLIEKIIVE</sequence>
<dbReference type="Proteomes" id="UP001589734">
    <property type="component" value="Unassembled WGS sequence"/>
</dbReference>
<dbReference type="RefSeq" id="WP_379684968.1">
    <property type="nucleotide sequence ID" value="NZ_JBHLYW010000008.1"/>
</dbReference>
<comment type="caution">
    <text evidence="1">The sequence shown here is derived from an EMBL/GenBank/DDBJ whole genome shotgun (WGS) entry which is preliminary data.</text>
</comment>
<name>A0ABV6BPW1_9FLAO</name>
<evidence type="ECO:0000313" key="2">
    <source>
        <dbReference type="Proteomes" id="UP001589734"/>
    </source>
</evidence>
<reference evidence="1 2" key="1">
    <citation type="submission" date="2024-09" db="EMBL/GenBank/DDBJ databases">
        <authorList>
            <person name="Sun Q."/>
            <person name="Mori K."/>
        </authorList>
    </citation>
    <scope>NUCLEOTIDE SEQUENCE [LARGE SCALE GENOMIC DNA]</scope>
    <source>
        <strain evidence="1 2">CGMCC 1.12926</strain>
    </source>
</reference>
<accession>A0ABV6BPW1</accession>
<keyword evidence="2" id="KW-1185">Reference proteome</keyword>
<evidence type="ECO:0000313" key="1">
    <source>
        <dbReference type="EMBL" id="MFC0077490.1"/>
    </source>
</evidence>